<keyword evidence="2" id="KW-1185">Reference proteome</keyword>
<evidence type="ECO:0008006" key="3">
    <source>
        <dbReference type="Google" id="ProtNLM"/>
    </source>
</evidence>
<dbReference type="EMBL" id="CAXIEN010000139">
    <property type="protein sequence ID" value="CAL1281040.1"/>
    <property type="molecule type" value="Genomic_DNA"/>
</dbReference>
<sequence length="131" mass="14955">MVNDRSVPYVDAWSRELQTATRCHIVPVDSRHLRCAGRCVLVPLVKRQKKWFTALKWNVPPEKLKYVLYNARVCNRHFFESCFSSTLRRRLNKCACTQINDLPSSASEKLSTLPSSASACSQTTENFKCTG</sequence>
<comment type="caution">
    <text evidence="1">The sequence shown here is derived from an EMBL/GenBank/DDBJ whole genome shotgun (WGS) entry which is preliminary data.</text>
</comment>
<reference evidence="1 2" key="1">
    <citation type="submission" date="2024-04" db="EMBL/GenBank/DDBJ databases">
        <authorList>
            <person name="Rising A."/>
            <person name="Reimegard J."/>
            <person name="Sonavane S."/>
            <person name="Akerstrom W."/>
            <person name="Nylinder S."/>
            <person name="Hedman E."/>
            <person name="Kallberg Y."/>
        </authorList>
    </citation>
    <scope>NUCLEOTIDE SEQUENCE [LARGE SCALE GENOMIC DNA]</scope>
</reference>
<accession>A0AAV2ADA2</accession>
<evidence type="ECO:0000313" key="1">
    <source>
        <dbReference type="EMBL" id="CAL1281040.1"/>
    </source>
</evidence>
<dbReference type="AlphaFoldDB" id="A0AAV2ADA2"/>
<organism evidence="1 2">
    <name type="scientific">Larinioides sclopetarius</name>
    <dbReference type="NCBI Taxonomy" id="280406"/>
    <lineage>
        <taxon>Eukaryota</taxon>
        <taxon>Metazoa</taxon>
        <taxon>Ecdysozoa</taxon>
        <taxon>Arthropoda</taxon>
        <taxon>Chelicerata</taxon>
        <taxon>Arachnida</taxon>
        <taxon>Araneae</taxon>
        <taxon>Araneomorphae</taxon>
        <taxon>Entelegynae</taxon>
        <taxon>Araneoidea</taxon>
        <taxon>Araneidae</taxon>
        <taxon>Larinioides</taxon>
    </lineage>
</organism>
<dbReference type="Proteomes" id="UP001497382">
    <property type="component" value="Unassembled WGS sequence"/>
</dbReference>
<evidence type="ECO:0000313" key="2">
    <source>
        <dbReference type="Proteomes" id="UP001497382"/>
    </source>
</evidence>
<proteinExistence type="predicted"/>
<gene>
    <name evidence="1" type="ORF">LARSCL_LOCUS11332</name>
</gene>
<name>A0AAV2ADA2_9ARAC</name>
<protein>
    <recommendedName>
        <fullName evidence="3">THAP-type domain-containing protein</fullName>
    </recommendedName>
</protein>